<feature type="disulfide bond" evidence="8">
    <location>
        <begin position="703"/>
        <end position="712"/>
    </location>
</feature>
<dbReference type="InterPro" id="IPR049883">
    <property type="entry name" value="NOTCH1_EGF-like"/>
</dbReference>
<dbReference type="EMBL" id="UZAH01025274">
    <property type="protein sequence ID" value="VDO60129.1"/>
    <property type="molecule type" value="Genomic_DNA"/>
</dbReference>
<evidence type="ECO:0000256" key="3">
    <source>
        <dbReference type="ARBA" id="ARBA00022729"/>
    </source>
</evidence>
<accession>A0A3P7X1V3</accession>
<dbReference type="InterPro" id="IPR018097">
    <property type="entry name" value="EGF_Ca-bd_CS"/>
</dbReference>
<evidence type="ECO:0000256" key="8">
    <source>
        <dbReference type="PROSITE-ProRule" id="PRU00076"/>
    </source>
</evidence>
<feature type="disulfide bond" evidence="8">
    <location>
        <begin position="576"/>
        <end position="585"/>
    </location>
</feature>
<evidence type="ECO:0000313" key="10">
    <source>
        <dbReference type="EMBL" id="VDO60129.1"/>
    </source>
</evidence>
<dbReference type="Proteomes" id="UP000050761">
    <property type="component" value="Unassembled WGS sequence"/>
</dbReference>
<feature type="disulfide bond" evidence="8">
    <location>
        <begin position="153"/>
        <end position="162"/>
    </location>
</feature>
<gene>
    <name evidence="10" type="ORF">HPBE_LOCUS4126</name>
</gene>
<feature type="disulfide bond" evidence="8">
    <location>
        <begin position="397"/>
        <end position="414"/>
    </location>
</feature>
<dbReference type="PROSITE" id="PS00022">
    <property type="entry name" value="EGF_1"/>
    <property type="match status" value="13"/>
</dbReference>
<keyword evidence="6 8" id="KW-1015">Disulfide bond</keyword>
<feature type="domain" description="EGF-like" evidence="9">
    <location>
        <begin position="677"/>
        <end position="713"/>
    </location>
</feature>
<feature type="domain" description="EGF-like" evidence="9">
    <location>
        <begin position="548"/>
        <end position="586"/>
    </location>
</feature>
<feature type="disulfide bond" evidence="8">
    <location>
        <begin position="416"/>
        <end position="425"/>
    </location>
</feature>
<dbReference type="PRINTS" id="PR01983">
    <property type="entry name" value="NOTCH"/>
</dbReference>
<organism evidence="10">
    <name type="scientific">Heligmosomoides polygyrus</name>
    <name type="common">Parasitic roundworm</name>
    <dbReference type="NCBI Taxonomy" id="6339"/>
    <lineage>
        <taxon>Eukaryota</taxon>
        <taxon>Metazoa</taxon>
        <taxon>Ecdysozoa</taxon>
        <taxon>Nematoda</taxon>
        <taxon>Chromadorea</taxon>
        <taxon>Rhabditida</taxon>
        <taxon>Rhabditina</taxon>
        <taxon>Rhabditomorpha</taxon>
        <taxon>Strongyloidea</taxon>
        <taxon>Heligmosomidae</taxon>
        <taxon>Heligmosomoides</taxon>
    </lineage>
</organism>
<protein>
    <submittedName>
        <fullName evidence="12">Neurogenic locus Notch protein</fullName>
    </submittedName>
</protein>
<evidence type="ECO:0000259" key="9">
    <source>
        <dbReference type="PROSITE" id="PS50026"/>
    </source>
</evidence>
<feature type="domain" description="EGF-like" evidence="9">
    <location>
        <begin position="626"/>
        <end position="662"/>
    </location>
</feature>
<dbReference type="FunFam" id="2.10.25.10:FF:000125">
    <property type="entry name" value="Neurogenic locus notch protein-like"/>
    <property type="match status" value="1"/>
</dbReference>
<keyword evidence="4" id="KW-0677">Repeat</keyword>
<feature type="disulfide bond" evidence="8">
    <location>
        <begin position="33"/>
        <end position="42"/>
    </location>
</feature>
<dbReference type="FunFam" id="2.10.25.10:FF:000080">
    <property type="entry name" value="Neurogenic locus notch 1"/>
    <property type="match status" value="1"/>
</dbReference>
<dbReference type="PROSITE" id="PS01186">
    <property type="entry name" value="EGF_2"/>
    <property type="match status" value="10"/>
</dbReference>
<feature type="disulfide bond" evidence="8">
    <location>
        <begin position="652"/>
        <end position="661"/>
    </location>
</feature>
<evidence type="ECO:0000313" key="12">
    <source>
        <dbReference type="WBParaSite" id="HPBE_0000412501-mRNA-1"/>
    </source>
</evidence>
<feature type="domain" description="EGF-like" evidence="9">
    <location>
        <begin position="7"/>
        <end position="43"/>
    </location>
</feature>
<dbReference type="PANTHER" id="PTHR12916:SF4">
    <property type="entry name" value="UNINFLATABLE, ISOFORM C"/>
    <property type="match status" value="1"/>
</dbReference>
<feature type="domain" description="EGF-like" evidence="9">
    <location>
        <begin position="293"/>
        <end position="327"/>
    </location>
</feature>
<name>A0A3P7X1V3_HELPZ</name>
<dbReference type="OrthoDB" id="430340at2759"/>
<evidence type="ECO:0000313" key="11">
    <source>
        <dbReference type="Proteomes" id="UP000050761"/>
    </source>
</evidence>
<dbReference type="Pfam" id="PF00008">
    <property type="entry name" value="EGF"/>
    <property type="match status" value="7"/>
</dbReference>
<feature type="domain" description="EGF-like" evidence="9">
    <location>
        <begin position="126"/>
        <end position="163"/>
    </location>
</feature>
<dbReference type="InterPro" id="IPR000152">
    <property type="entry name" value="EGF-type_Asp/Asn_hydroxyl_site"/>
</dbReference>
<dbReference type="PANTHER" id="PTHR12916">
    <property type="entry name" value="CYTOCHROME C OXIDASE POLYPEPTIDE VIC-2"/>
    <property type="match status" value="1"/>
</dbReference>
<dbReference type="WBParaSite" id="HPBE_0000412501-mRNA-1">
    <property type="protein sequence ID" value="HPBE_0000412501-mRNA-1"/>
    <property type="gene ID" value="HPBE_0000412501"/>
</dbReference>
<dbReference type="FunFam" id="2.10.25.10:FF:000038">
    <property type="entry name" value="Fibrillin 2"/>
    <property type="match status" value="1"/>
</dbReference>
<dbReference type="InterPro" id="IPR009030">
    <property type="entry name" value="Growth_fac_rcpt_cys_sf"/>
</dbReference>
<dbReference type="Pfam" id="PF07645">
    <property type="entry name" value="EGF_CA"/>
    <property type="match status" value="3"/>
</dbReference>
<evidence type="ECO:0000256" key="2">
    <source>
        <dbReference type="ARBA" id="ARBA00022536"/>
    </source>
</evidence>
<dbReference type="PRINTS" id="PR00010">
    <property type="entry name" value="EGFBLOOD"/>
</dbReference>
<keyword evidence="5" id="KW-0106">Calcium</keyword>
<dbReference type="SUPFAM" id="SSF57184">
    <property type="entry name" value="Growth factor receptor domain"/>
    <property type="match status" value="4"/>
</dbReference>
<dbReference type="InterPro" id="IPR001881">
    <property type="entry name" value="EGF-like_Ca-bd_dom"/>
</dbReference>
<feature type="disulfide bond" evidence="8">
    <location>
        <begin position="49"/>
        <end position="59"/>
    </location>
</feature>
<feature type="disulfide bond" evidence="8">
    <location>
        <begin position="206"/>
        <end position="216"/>
    </location>
</feature>
<proteinExistence type="predicted"/>
<dbReference type="PROSITE" id="PS50026">
    <property type="entry name" value="EGF_3"/>
    <property type="match status" value="14"/>
</dbReference>
<dbReference type="Gene3D" id="2.10.25.10">
    <property type="entry name" value="Laminin"/>
    <property type="match status" value="15"/>
</dbReference>
<dbReference type="GO" id="GO:0048589">
    <property type="term" value="P:developmental growth"/>
    <property type="evidence" value="ECO:0007669"/>
    <property type="project" value="UniProtKB-ARBA"/>
</dbReference>
<feature type="disulfide bond" evidence="8">
    <location>
        <begin position="191"/>
        <end position="200"/>
    </location>
</feature>
<dbReference type="AlphaFoldDB" id="A0A3P7X1V3"/>
<evidence type="ECO:0000256" key="5">
    <source>
        <dbReference type="ARBA" id="ARBA00022837"/>
    </source>
</evidence>
<reference evidence="10 11" key="1">
    <citation type="submission" date="2018-11" db="EMBL/GenBank/DDBJ databases">
        <authorList>
            <consortium name="Pathogen Informatics"/>
        </authorList>
    </citation>
    <scope>NUCLEOTIDE SEQUENCE [LARGE SCALE GENOMIC DNA]</scope>
</reference>
<sequence>MGEHCDEQDPCPPEYCSHGGKCTRNGTEFVCSCPLGYQGTQCEDDIDECDSSPCAFGKCVNTMGSYRCECDAGFIGTDCQVYRSGFECSHSGPNACRNGGVCISEANNNNTCICPPTFQGLYCEKDVDECSLSNPCENGGTCVNTEGGFECACTAAFEGELCTINKDDCVNHRCQAGSTCVDLIGSYRCECTPGRIGSFCQYDDPCRSMPCLNGRCIGDPETGNSSCACEHGYTGVHCDEDIDECAEWGEALCHNGATCVNIAGGYTCECPAGSFLRRIPEFRRVTGASCDTLMEMCYPNPCQNKGICVDRLNSFECSCPDGRQYCIVEIVCFKILKITGFTGPTCAERCPSDDRCTCSPLSCLNGGLCRNGKCKCPTGFTGKYCETELSPCEMSKCPVGQVCTENNLTRTVKCSCPAGFTGFDCQKEIDECSTNPCQHGGVCTDRFNDYHCACPSGYSGKNCEVRLHRPGDGPVIQVVPSEGCRPLRKQSVPEQRPLHQRCSRRHLSLCTGFFRREMPVQAGTAFIIPFKLASFLLNFRSLRDTKFQRKPCSRNRCDNGALCRPSANYRNYTCECKPGFEGKYCETDIDECLDYPCRNGGTCHNTHGDYNCICPVGYTGQNCTENIDDCARKPCLNNGTCIDDLANFHCICQPGFTGRTCGVDIGKFFRLAVQRLPIHDCASNPCLNGASCVDGVNRYECLCKAGFSGRDCHVNDDDCRPG</sequence>
<keyword evidence="3" id="KW-0732">Signal</keyword>
<feature type="disulfide bond" evidence="8">
    <location>
        <begin position="70"/>
        <end position="79"/>
    </location>
</feature>
<dbReference type="FunFam" id="2.10.25.10:FF:000279">
    <property type="entry name" value="Neurogenic locus notch 1"/>
    <property type="match status" value="1"/>
</dbReference>
<feature type="domain" description="EGF-like" evidence="9">
    <location>
        <begin position="202"/>
        <end position="239"/>
    </location>
</feature>
<dbReference type="FunFam" id="2.10.25.10:FF:000143">
    <property type="entry name" value="Protein crumbs 1"/>
    <property type="match status" value="2"/>
</dbReference>
<keyword evidence="2 8" id="KW-0245">EGF-like domain</keyword>
<dbReference type="CDD" id="cd00054">
    <property type="entry name" value="EGF_CA"/>
    <property type="match status" value="9"/>
</dbReference>
<evidence type="ECO:0000256" key="1">
    <source>
        <dbReference type="ARBA" id="ARBA00022473"/>
    </source>
</evidence>
<feature type="domain" description="EGF-like" evidence="9">
    <location>
        <begin position="165"/>
        <end position="201"/>
    </location>
</feature>
<dbReference type="FunFam" id="2.10.25.10:FF:000122">
    <property type="entry name" value="Protein crumbs homolog 2"/>
    <property type="match status" value="1"/>
</dbReference>
<evidence type="ECO:0000256" key="7">
    <source>
        <dbReference type="ARBA" id="ARBA00023180"/>
    </source>
</evidence>
<dbReference type="PROSITE" id="PS00010">
    <property type="entry name" value="ASX_HYDROXYL"/>
    <property type="match status" value="9"/>
</dbReference>
<dbReference type="Pfam" id="PF12661">
    <property type="entry name" value="hEGF"/>
    <property type="match status" value="3"/>
</dbReference>
<dbReference type="FunFam" id="2.10.25.10:FF:000151">
    <property type="entry name" value="FAT atypical cadherin 4"/>
    <property type="match status" value="1"/>
</dbReference>
<dbReference type="InterPro" id="IPR013032">
    <property type="entry name" value="EGF-like_CS"/>
</dbReference>
<dbReference type="SUPFAM" id="SSF57196">
    <property type="entry name" value="EGF/Laminin"/>
    <property type="match status" value="4"/>
</dbReference>
<feature type="domain" description="EGF-like" evidence="9">
    <location>
        <begin position="45"/>
        <end position="80"/>
    </location>
</feature>
<dbReference type="SMART" id="SM00179">
    <property type="entry name" value="EGF_CA"/>
    <property type="match status" value="13"/>
</dbReference>
<evidence type="ECO:0000256" key="6">
    <source>
        <dbReference type="ARBA" id="ARBA00023157"/>
    </source>
</evidence>
<feature type="domain" description="EGF-like" evidence="9">
    <location>
        <begin position="241"/>
        <end position="281"/>
    </location>
</feature>
<feature type="domain" description="EGF-like" evidence="9">
    <location>
        <begin position="84"/>
        <end position="124"/>
    </location>
</feature>
<dbReference type="PROSITE" id="PS01187">
    <property type="entry name" value="EGF_CA"/>
    <property type="match status" value="5"/>
</dbReference>
<comment type="caution">
    <text evidence="8">Lacks conserved residue(s) required for the propagation of feature annotation.</text>
</comment>
<feature type="disulfide bond" evidence="8">
    <location>
        <begin position="229"/>
        <end position="238"/>
    </location>
</feature>
<feature type="domain" description="EGF-like" evidence="9">
    <location>
        <begin position="428"/>
        <end position="464"/>
    </location>
</feature>
<keyword evidence="7" id="KW-0325">Glycoprotein</keyword>
<feature type="domain" description="EGF-like" evidence="9">
    <location>
        <begin position="388"/>
        <end position="426"/>
    </location>
</feature>
<dbReference type="SMART" id="SM00181">
    <property type="entry name" value="EGF"/>
    <property type="match status" value="15"/>
</dbReference>
<feature type="domain" description="EGF-like" evidence="9">
    <location>
        <begin position="588"/>
        <end position="624"/>
    </location>
</feature>
<reference evidence="12" key="2">
    <citation type="submission" date="2019-09" db="UniProtKB">
        <authorList>
            <consortium name="WormBaseParasite"/>
        </authorList>
    </citation>
    <scope>IDENTIFICATION</scope>
</reference>
<feature type="disulfide bond" evidence="8">
    <location>
        <begin position="614"/>
        <end position="623"/>
    </location>
</feature>
<feature type="disulfide bond" evidence="8">
    <location>
        <begin position="454"/>
        <end position="463"/>
    </location>
</feature>
<keyword evidence="11" id="KW-1185">Reference proteome</keyword>
<dbReference type="InterPro" id="IPR000742">
    <property type="entry name" value="EGF"/>
</dbReference>
<feature type="disulfide bond" evidence="8">
    <location>
        <begin position="557"/>
        <end position="574"/>
    </location>
</feature>
<keyword evidence="1" id="KW-0217">Developmental protein</keyword>
<evidence type="ECO:0000256" key="4">
    <source>
        <dbReference type="ARBA" id="ARBA00022737"/>
    </source>
</evidence>
<dbReference type="FunFam" id="2.10.25.10:FF:000508">
    <property type="entry name" value="Eyes shut homolog"/>
    <property type="match status" value="1"/>
</dbReference>
<feature type="disulfide bond" evidence="8">
    <location>
        <begin position="114"/>
        <end position="123"/>
    </location>
</feature>
<dbReference type="GO" id="GO:0005509">
    <property type="term" value="F:calcium ion binding"/>
    <property type="evidence" value="ECO:0007669"/>
    <property type="project" value="InterPro"/>
</dbReference>